<comment type="caution">
    <text evidence="2">The sequence shown here is derived from an EMBL/GenBank/DDBJ whole genome shotgun (WGS) entry which is preliminary data.</text>
</comment>
<evidence type="ECO:0000259" key="1">
    <source>
        <dbReference type="Pfam" id="PF00881"/>
    </source>
</evidence>
<dbReference type="CDD" id="cd02151">
    <property type="entry name" value="nitroreductase"/>
    <property type="match status" value="1"/>
</dbReference>
<organism evidence="2 3">
    <name type="scientific">Marinilabilia salmonicolor</name>
    <dbReference type="NCBI Taxonomy" id="989"/>
    <lineage>
        <taxon>Bacteria</taxon>
        <taxon>Pseudomonadati</taxon>
        <taxon>Bacteroidota</taxon>
        <taxon>Bacteroidia</taxon>
        <taxon>Marinilabiliales</taxon>
        <taxon>Marinilabiliaceae</taxon>
        <taxon>Marinilabilia</taxon>
    </lineage>
</organism>
<dbReference type="InterPro" id="IPR029479">
    <property type="entry name" value="Nitroreductase"/>
</dbReference>
<protein>
    <submittedName>
        <fullName evidence="2">Nitroreductase</fullName>
    </submittedName>
</protein>
<dbReference type="PANTHER" id="PTHR23026">
    <property type="entry name" value="NADPH NITROREDUCTASE"/>
    <property type="match status" value="1"/>
</dbReference>
<feature type="domain" description="Nitroreductase" evidence="1">
    <location>
        <begin position="64"/>
        <end position="149"/>
    </location>
</feature>
<dbReference type="InterPro" id="IPR000415">
    <property type="entry name" value="Nitroreductase-like"/>
</dbReference>
<evidence type="ECO:0000313" key="3">
    <source>
        <dbReference type="Proteomes" id="UP000252733"/>
    </source>
</evidence>
<dbReference type="RefSeq" id="WP_106153021.1">
    <property type="nucleotide sequence ID" value="NZ_PVTS01000007.1"/>
</dbReference>
<dbReference type="PANTHER" id="PTHR23026:SF117">
    <property type="entry name" value="NITROREDUCTASE"/>
    <property type="match status" value="1"/>
</dbReference>
<evidence type="ECO:0000313" key="2">
    <source>
        <dbReference type="EMBL" id="RCW38650.1"/>
    </source>
</evidence>
<dbReference type="EMBL" id="QPIZ01000003">
    <property type="protein sequence ID" value="RCW38650.1"/>
    <property type="molecule type" value="Genomic_DNA"/>
</dbReference>
<dbReference type="Pfam" id="PF00881">
    <property type="entry name" value="Nitroreductase"/>
    <property type="match status" value="2"/>
</dbReference>
<dbReference type="SUPFAM" id="SSF55469">
    <property type="entry name" value="FMN-dependent nitroreductase-like"/>
    <property type="match status" value="1"/>
</dbReference>
<feature type="domain" description="Nitroreductase" evidence="1">
    <location>
        <begin position="5"/>
        <end position="57"/>
    </location>
</feature>
<keyword evidence="3" id="KW-1185">Reference proteome</keyword>
<proteinExistence type="predicted"/>
<dbReference type="OrthoDB" id="9809288at2"/>
<accession>A0A2T0XM95</accession>
<dbReference type="STRING" id="1168289.GCA_000259075_01054"/>
<gene>
    <name evidence="2" type="ORF">DFO77_103119</name>
</gene>
<dbReference type="Proteomes" id="UP000252733">
    <property type="component" value="Unassembled WGS sequence"/>
</dbReference>
<dbReference type="InterPro" id="IPR050627">
    <property type="entry name" value="Nitroreductase/BluB"/>
</dbReference>
<dbReference type="GO" id="GO:0016491">
    <property type="term" value="F:oxidoreductase activity"/>
    <property type="evidence" value="ECO:0007669"/>
    <property type="project" value="InterPro"/>
</dbReference>
<dbReference type="AlphaFoldDB" id="A0A2T0XM95"/>
<sequence>MLELIQKRRSCRNFTDKKLTHDQTEQLLKSALWSPTSKNNRPWEFVVVEKTETLDALSQCKPHGAAFLSGAPLGIVVLGDPAKSDVWVEDCSIAAIMMQMTAESMGLGSTWIQVRLRLDEEGNMAGENVKKIIHAPDELEVLGIMAFGHKAKEREPYTEHVLLWDRIHFEKF</sequence>
<dbReference type="Gene3D" id="3.40.109.10">
    <property type="entry name" value="NADH Oxidase"/>
    <property type="match status" value="1"/>
</dbReference>
<name>A0A2T0XM95_9BACT</name>
<reference evidence="2 3" key="1">
    <citation type="submission" date="2018-07" db="EMBL/GenBank/DDBJ databases">
        <title>Freshwater and sediment microbial communities from various areas in North America, analyzing microbe dynamics in response to fracking.</title>
        <authorList>
            <person name="Lamendella R."/>
        </authorList>
    </citation>
    <scope>NUCLEOTIDE SEQUENCE [LARGE SCALE GENOMIC DNA]</scope>
    <source>
        <strain evidence="2 3">160A</strain>
    </source>
</reference>